<dbReference type="GO" id="GO:0005737">
    <property type="term" value="C:cytoplasm"/>
    <property type="evidence" value="ECO:0007669"/>
    <property type="project" value="UniProtKB-SubCell"/>
</dbReference>
<gene>
    <name evidence="6" type="primary">phactr4</name>
</gene>
<dbReference type="GO" id="GO:1901031">
    <property type="term" value="P:regulation of response to reactive oxygen species"/>
    <property type="evidence" value="ECO:0007669"/>
    <property type="project" value="InterPro"/>
</dbReference>
<dbReference type="Xenbase" id="XB-GENE-5930004">
    <property type="gene designation" value="phactr4"/>
</dbReference>
<keyword evidence="4" id="KW-0560">Oxidoreductase</keyword>
<accession>A0A6I8QSI8</accession>
<evidence type="ECO:0000256" key="2">
    <source>
        <dbReference type="ARBA" id="ARBA00008350"/>
    </source>
</evidence>
<dbReference type="Pfam" id="PF04636">
    <property type="entry name" value="PA26"/>
    <property type="match status" value="1"/>
</dbReference>
<sequence length="509" mass="58248">MVVIASLYLYVSVRQGQLCEFVFWFPYFCSVEPSQSVCAGPGFYCFAPGSHRVPAWFPDTYVDMSGQLAFVIGSCHPSFACVPSSDYPTIQEQGEEMRHRGTRGPSAYIPVSQLTSPYMGDNIAAVMGLHPDYLHVFWKTQHQLLRMDGALSLPERHYVAIMASARHQCTYLVSLHSSCFLQVGGDHRWLEGLDAAPLKLRKLNDLNKILAHRPWLITKEHIEILLSSQGGHSWSLAELIHALVLLTHFHALSSFILGCGIYLPEDNNAVPRPPSPDIPLSVGNSTLQEAERVLAEIKKLDEEGEETSQEEMETRFEREKRECAMVPTNGDNSKPVCFPGILHFLEDPDFGYIDFTRRGEQAPPTFRAHDYTWEDHGYSLLQRLNPEVGQLLDDKFQVAFNLTYHTCATHSGVDTSKLRRAIWNYIQCIYGIRYDDYDYGEVNQLLERSLKVYMKTVTCHPERVTRQLYNDFWRQFKHSEKVHLNFLLLEARLQAALLYSLRAITRYMT</sequence>
<keyword evidence="3" id="KW-0963">Cytoplasm</keyword>
<dbReference type="SUPFAM" id="SSF69118">
    <property type="entry name" value="AhpD-like"/>
    <property type="match status" value="1"/>
</dbReference>
<evidence type="ECO:0000256" key="3">
    <source>
        <dbReference type="ARBA" id="ARBA00022490"/>
    </source>
</evidence>
<dbReference type="Ensembl" id="ENSXETT00000073872">
    <property type="protein sequence ID" value="ENSXETP00000072196"/>
    <property type="gene ID" value="ENSXETG00000020644"/>
</dbReference>
<evidence type="ECO:0000313" key="6">
    <source>
        <dbReference type="Ensembl" id="ENSXETP00000072196"/>
    </source>
</evidence>
<proteinExistence type="inferred from homology"/>
<evidence type="ECO:0000256" key="5">
    <source>
        <dbReference type="ARBA" id="ARBA00049242"/>
    </source>
</evidence>
<dbReference type="AlphaFoldDB" id="A0A6I8QSI8"/>
<organism evidence="6">
    <name type="scientific">Xenopus tropicalis</name>
    <name type="common">Western clawed frog</name>
    <name type="synonym">Silurana tropicalis</name>
    <dbReference type="NCBI Taxonomy" id="8364"/>
    <lineage>
        <taxon>Eukaryota</taxon>
        <taxon>Metazoa</taxon>
        <taxon>Chordata</taxon>
        <taxon>Craniata</taxon>
        <taxon>Vertebrata</taxon>
        <taxon>Euteleostomi</taxon>
        <taxon>Amphibia</taxon>
        <taxon>Batrachia</taxon>
        <taxon>Anura</taxon>
        <taxon>Pipoidea</taxon>
        <taxon>Pipidae</taxon>
        <taxon>Xenopodinae</taxon>
        <taxon>Xenopus</taxon>
        <taxon>Silurana</taxon>
    </lineage>
</organism>
<dbReference type="InterPro" id="IPR029032">
    <property type="entry name" value="AhpD-like"/>
</dbReference>
<comment type="catalytic activity">
    <reaction evidence="5">
        <text>a hydroperoxide + L-cysteinyl-[protein] = S-hydroxy-L-cysteinyl-[protein] + an alcohol</text>
        <dbReference type="Rhea" id="RHEA:67124"/>
        <dbReference type="Rhea" id="RHEA-COMP:10131"/>
        <dbReference type="Rhea" id="RHEA-COMP:17193"/>
        <dbReference type="ChEBI" id="CHEBI:29950"/>
        <dbReference type="ChEBI" id="CHEBI:30879"/>
        <dbReference type="ChEBI" id="CHEBI:35924"/>
        <dbReference type="ChEBI" id="CHEBI:61973"/>
    </reaction>
    <physiologicalReaction direction="left-to-right" evidence="5">
        <dbReference type="Rhea" id="RHEA:67125"/>
    </physiologicalReaction>
</comment>
<dbReference type="GO" id="GO:0005634">
    <property type="term" value="C:nucleus"/>
    <property type="evidence" value="ECO:0007669"/>
    <property type="project" value="InterPro"/>
</dbReference>
<name>A0A6I8QSI8_XENTR</name>
<dbReference type="FunFam" id="1.20.1290.10:FF:000001">
    <property type="entry name" value="Sestrin 1"/>
    <property type="match status" value="1"/>
</dbReference>
<protein>
    <submittedName>
        <fullName evidence="6">Phosphatase and actin regulator 4</fullName>
    </submittedName>
</protein>
<dbReference type="GO" id="GO:1904262">
    <property type="term" value="P:negative regulation of TORC1 signaling"/>
    <property type="evidence" value="ECO:0007669"/>
    <property type="project" value="UniProtKB-ARBA"/>
</dbReference>
<reference evidence="6" key="2">
    <citation type="submission" date="2020-05" db="UniProtKB">
        <authorList>
            <consortium name="Ensembl"/>
        </authorList>
    </citation>
    <scope>IDENTIFICATION</scope>
</reference>
<dbReference type="GO" id="GO:0016491">
    <property type="term" value="F:oxidoreductase activity"/>
    <property type="evidence" value="ECO:0007669"/>
    <property type="project" value="UniProtKB-KW"/>
</dbReference>
<dbReference type="PANTHER" id="PTHR12474:SF2">
    <property type="entry name" value="SESTRIN-2"/>
    <property type="match status" value="1"/>
</dbReference>
<dbReference type="InterPro" id="IPR006730">
    <property type="entry name" value="Sestrin"/>
</dbReference>
<comment type="subcellular location">
    <subcellularLocation>
        <location evidence="1">Cytoplasm</location>
    </subcellularLocation>
</comment>
<dbReference type="PANTHER" id="PTHR12474">
    <property type="entry name" value="P53 REGULATED PA26 NUCLEAR PROTEIN SESTRIN"/>
    <property type="match status" value="1"/>
</dbReference>
<dbReference type="GeneTree" id="ENSGT00940000157582"/>
<comment type="similarity">
    <text evidence="2">Belongs to the sestrin family.</text>
</comment>
<evidence type="ECO:0000256" key="1">
    <source>
        <dbReference type="ARBA" id="ARBA00004496"/>
    </source>
</evidence>
<dbReference type="Gene3D" id="1.20.1290.10">
    <property type="entry name" value="AhpD-like"/>
    <property type="match status" value="1"/>
</dbReference>
<reference evidence="6" key="1">
    <citation type="journal article" date="2010" name="Science">
        <title>The genome of the Western clawed frog Xenopus tropicalis.</title>
        <authorList>
            <person name="Hellsten U."/>
            <person name="Harland R.M."/>
            <person name="Gilchrist M.J."/>
            <person name="Hendrix D."/>
            <person name="Jurka J."/>
            <person name="Kapitonov V."/>
            <person name="Ovcharenko I."/>
            <person name="Putnam N.H."/>
            <person name="Shu S."/>
            <person name="Taher L."/>
            <person name="Blitz I.L."/>
            <person name="Blumberg B."/>
            <person name="Dichmann D.S."/>
            <person name="Dubchak I."/>
            <person name="Amaya E."/>
            <person name="Detter J.C."/>
            <person name="Fletcher R."/>
            <person name="Gerhard D.S."/>
            <person name="Goodstein D."/>
            <person name="Graves T."/>
            <person name="Grigoriev I.V."/>
            <person name="Grimwood J."/>
            <person name="Kawashima T."/>
            <person name="Lindquist E."/>
            <person name="Lucas S.M."/>
            <person name="Mead P.E."/>
            <person name="Mitros T."/>
            <person name="Ogino H."/>
            <person name="Ohta Y."/>
            <person name="Poliakov A.V."/>
            <person name="Pollet N."/>
            <person name="Robert J."/>
            <person name="Salamov A."/>
            <person name="Sater A.K."/>
            <person name="Schmutz J."/>
            <person name="Terry A."/>
            <person name="Vize P.D."/>
            <person name="Warren W.C."/>
            <person name="Wells D."/>
            <person name="Wills A."/>
            <person name="Wilson R.K."/>
            <person name="Zimmerman L.B."/>
            <person name="Zorn A.M."/>
            <person name="Grainger R."/>
            <person name="Grammer T."/>
            <person name="Khokha M.K."/>
            <person name="Richardson P.M."/>
            <person name="Rokhsar D.S."/>
        </authorList>
    </citation>
    <scope>NUCLEOTIDE SEQUENCE [LARGE SCALE GENOMIC DNA]</scope>
    <source>
        <strain evidence="6">Nigerian</strain>
    </source>
</reference>
<dbReference type="Bgee" id="ENSXETG00000020644">
    <property type="expression patterns" value="Expressed in 4-cell stage embryo and 13 other cell types or tissues"/>
</dbReference>
<evidence type="ECO:0000256" key="4">
    <source>
        <dbReference type="ARBA" id="ARBA00023002"/>
    </source>
</evidence>